<reference evidence="1 2" key="1">
    <citation type="submission" date="2020-07" db="EMBL/GenBank/DDBJ databases">
        <authorList>
            <person name="Cui H."/>
        </authorList>
    </citation>
    <scope>NUCLEOTIDE SEQUENCE [LARGE SCALE GENOMIC DNA]</scope>
    <source>
        <strain evidence="1 2">YPL8</strain>
    </source>
</reference>
<name>A0A7D5KS26_9EURY</name>
<gene>
    <name evidence="1" type="ORF">HYG82_14160</name>
</gene>
<evidence type="ECO:0000313" key="1">
    <source>
        <dbReference type="EMBL" id="QLG49917.1"/>
    </source>
</evidence>
<organism evidence="1 2">
    <name type="scientific">Natrinema halophilum</name>
    <dbReference type="NCBI Taxonomy" id="1699371"/>
    <lineage>
        <taxon>Archaea</taxon>
        <taxon>Methanobacteriati</taxon>
        <taxon>Methanobacteriota</taxon>
        <taxon>Stenosarchaea group</taxon>
        <taxon>Halobacteria</taxon>
        <taxon>Halobacteriales</taxon>
        <taxon>Natrialbaceae</taxon>
        <taxon>Natrinema</taxon>
    </lineage>
</organism>
<evidence type="ECO:0008006" key="3">
    <source>
        <dbReference type="Google" id="ProtNLM"/>
    </source>
</evidence>
<dbReference type="GeneID" id="56034457"/>
<dbReference type="PROSITE" id="PS51318">
    <property type="entry name" value="TAT"/>
    <property type="match status" value="1"/>
</dbReference>
<dbReference type="AlphaFoldDB" id="A0A7D5KS26"/>
<keyword evidence="2" id="KW-1185">Reference proteome</keyword>
<dbReference type="InterPro" id="IPR006311">
    <property type="entry name" value="TAT_signal"/>
</dbReference>
<dbReference type="OrthoDB" id="222305at2157"/>
<sequence length="582" mass="63502">MSKETKPTIDRRNVLAGIGTTGAGLALGANSVIAGEKNTDHEHEYDVPVAIDWQEAVITGKGWKQLEAFPDEDNDRVQDDDIDYCDGGLTNDALVDVEDPLSDDLRTNDDDTERGDPLINFHGIKPGYGGEVTLSYHICDEPGKLTLIADDVSVDKKLAHLARARVWYDEFGGMKPPNGGNNGTYMPVTGPVTEATPRIDDIIVTGDDPRFGGARNYDCDDYEDRLDRFEDGDLEGSEVFGSDFEAGDIAEGCATITVDSRTSGSVTLSSDGPVMIVSVKGGNEGEQVYVFDEPVILDGATFSTPTGQGISNIDVCCAENGDNGNGHDNRGDNVYQEYEPIIVQGSLKKVLHRLEKGVHISGDPYVAGPFDRDGIHYYGYPRVNTSDCEVASADEYVPQWITVENIEEFVDGKKVEKIVDSENVDDLGDCISHLGDGVELCIDGVGHVAMNEDKPLPDLCIEVTKIITGKKGKPVGFEWKSNLPICRIEIASGNRTKLNVFDRARKGTALAPFYDDTGDNHGRRRPMTGVRFGVCSDHDEDDWCIENSNTGYIGFEWWIPRHVGLKEKGSIQANLDFVGKSC</sequence>
<dbReference type="EMBL" id="CP058601">
    <property type="protein sequence ID" value="QLG49917.1"/>
    <property type="molecule type" value="Genomic_DNA"/>
</dbReference>
<dbReference type="KEGG" id="haly:HYG82_14160"/>
<accession>A0A7D5KS26</accession>
<dbReference type="Proteomes" id="UP000509241">
    <property type="component" value="Chromosome"/>
</dbReference>
<proteinExistence type="predicted"/>
<dbReference type="RefSeq" id="WP_179261921.1">
    <property type="nucleotide sequence ID" value="NZ_CP058601.1"/>
</dbReference>
<protein>
    <recommendedName>
        <fullName evidence="3">SipW-cognate class signal peptide</fullName>
    </recommendedName>
</protein>
<evidence type="ECO:0000313" key="2">
    <source>
        <dbReference type="Proteomes" id="UP000509241"/>
    </source>
</evidence>